<name>A0A6H1TYF4_9CYAN</name>
<evidence type="ECO:0000313" key="2">
    <source>
        <dbReference type="Proteomes" id="UP000500857"/>
    </source>
</evidence>
<accession>A0A6H1TYF4</accession>
<dbReference type="AlphaFoldDB" id="A0A6H1TYF4"/>
<dbReference type="CDD" id="cd02440">
    <property type="entry name" value="AdoMet_MTases"/>
    <property type="match status" value="1"/>
</dbReference>
<protein>
    <submittedName>
        <fullName evidence="1">Methyltransferase domain-containing protein</fullName>
    </submittedName>
</protein>
<dbReference type="GO" id="GO:0008168">
    <property type="term" value="F:methyltransferase activity"/>
    <property type="evidence" value="ECO:0007669"/>
    <property type="project" value="UniProtKB-KW"/>
</dbReference>
<evidence type="ECO:0000313" key="1">
    <source>
        <dbReference type="EMBL" id="QIZ71177.1"/>
    </source>
</evidence>
<dbReference type="Gene3D" id="3.40.50.150">
    <property type="entry name" value="Vaccinia Virus protein VP39"/>
    <property type="match status" value="1"/>
</dbReference>
<gene>
    <name evidence="1" type="ORF">HCG48_11810</name>
</gene>
<dbReference type="EMBL" id="CP051167">
    <property type="protein sequence ID" value="QIZ71177.1"/>
    <property type="molecule type" value="Genomic_DNA"/>
</dbReference>
<dbReference type="PANTHER" id="PTHR43861">
    <property type="entry name" value="TRANS-ACONITATE 2-METHYLTRANSFERASE-RELATED"/>
    <property type="match status" value="1"/>
</dbReference>
<dbReference type="RefSeq" id="WP_168569332.1">
    <property type="nucleotide sequence ID" value="NZ_CP051167.1"/>
</dbReference>
<dbReference type="SUPFAM" id="SSF53335">
    <property type="entry name" value="S-adenosyl-L-methionine-dependent methyltransferases"/>
    <property type="match status" value="1"/>
</dbReference>
<dbReference type="GO" id="GO:0032259">
    <property type="term" value="P:methylation"/>
    <property type="evidence" value="ECO:0007669"/>
    <property type="project" value="UniProtKB-KW"/>
</dbReference>
<sequence>MSDNSQLSYRSQLYERYLTTTYDPGSNLNDKLLQYKADQYARYFGPYLPEHKNAKIFEIGCGPGAFLRCCQQLGYHELYAIDLSPELVQFCHDRGFTQVECTDVLSYLHQCDELFDIVVMSDVLEHLSKSEALETLSLVRDRLVPGGRAIVRVPNMSNPFNIRTFFGDFTHELPLTKDSLRQVLQVTGYEILEIKGEFSLHQRRLKQWFYDRLLWNAFHIFLKEVMHFEVDVVRGKNLIAVGVNPSNSGRSKADEHQ</sequence>
<keyword evidence="2" id="KW-1185">Reference proteome</keyword>
<dbReference type="Pfam" id="PF13489">
    <property type="entry name" value="Methyltransf_23"/>
    <property type="match status" value="1"/>
</dbReference>
<organism evidence="1 2">
    <name type="scientific">Oxynema aestuarii AP17</name>
    <dbReference type="NCBI Taxonomy" id="2064643"/>
    <lineage>
        <taxon>Bacteria</taxon>
        <taxon>Bacillati</taxon>
        <taxon>Cyanobacteriota</taxon>
        <taxon>Cyanophyceae</taxon>
        <taxon>Oscillatoriophycideae</taxon>
        <taxon>Oscillatoriales</taxon>
        <taxon>Oscillatoriaceae</taxon>
        <taxon>Oxynema</taxon>
        <taxon>Oxynema aestuarii</taxon>
    </lineage>
</organism>
<proteinExistence type="predicted"/>
<dbReference type="KEGG" id="oxy:HCG48_11810"/>
<dbReference type="Proteomes" id="UP000500857">
    <property type="component" value="Chromosome"/>
</dbReference>
<dbReference type="InterPro" id="IPR029063">
    <property type="entry name" value="SAM-dependent_MTases_sf"/>
</dbReference>
<keyword evidence="1" id="KW-0808">Transferase</keyword>
<reference evidence="1 2" key="1">
    <citation type="submission" date="2020-04" db="EMBL/GenBank/DDBJ databases">
        <authorList>
            <person name="Basu S."/>
            <person name="Maruthanayagam V."/>
            <person name="Chakraborty S."/>
            <person name="Pramanik A."/>
            <person name="Mukherjee J."/>
            <person name="Brink B."/>
        </authorList>
    </citation>
    <scope>NUCLEOTIDE SEQUENCE [LARGE SCALE GENOMIC DNA]</scope>
    <source>
        <strain evidence="1 2">AP17</strain>
    </source>
</reference>
<keyword evidence="1" id="KW-0489">Methyltransferase</keyword>